<evidence type="ECO:0000313" key="3">
    <source>
        <dbReference type="Proteomes" id="UP001054945"/>
    </source>
</evidence>
<sequence length="252" mass="27757">MTVKKLIGKPPRQNVVVPPGLAGQMTSYVASETSSREGCCTPKSTSDGKESFRTLKDPLRVGGVSSKSAGYPVMHCAVFVPRDMAIVTSSGQASEGRHGQASEASHDVCREWSCSRRWEMGLGSLTNTMYMDNHFGTCNEVLRTPSDSSEENSWLQESHFISVFKYVMFGVAIVYIAFTAFISRISFIASATDADVITPARTLRKAFTAMHTLEWFFASVSADVFSQVITLSEFSVTIIARIWSLHIMTTFM</sequence>
<keyword evidence="1" id="KW-1133">Transmembrane helix</keyword>
<evidence type="ECO:0000313" key="2">
    <source>
        <dbReference type="EMBL" id="GIY78236.1"/>
    </source>
</evidence>
<dbReference type="EMBL" id="BPLR01015732">
    <property type="protein sequence ID" value="GIY78236.1"/>
    <property type="molecule type" value="Genomic_DNA"/>
</dbReference>
<protein>
    <submittedName>
        <fullName evidence="2">Uncharacterized protein</fullName>
    </submittedName>
</protein>
<accession>A0AAV4W6Z9</accession>
<keyword evidence="1" id="KW-0812">Transmembrane</keyword>
<keyword evidence="3" id="KW-1185">Reference proteome</keyword>
<dbReference type="AlphaFoldDB" id="A0AAV4W6Z9"/>
<comment type="caution">
    <text evidence="2">The sequence shown here is derived from an EMBL/GenBank/DDBJ whole genome shotgun (WGS) entry which is preliminary data.</text>
</comment>
<feature type="transmembrane region" description="Helical" evidence="1">
    <location>
        <begin position="163"/>
        <end position="182"/>
    </location>
</feature>
<reference evidence="2 3" key="1">
    <citation type="submission" date="2021-06" db="EMBL/GenBank/DDBJ databases">
        <title>Caerostris extrusa draft genome.</title>
        <authorList>
            <person name="Kono N."/>
            <person name="Arakawa K."/>
        </authorList>
    </citation>
    <scope>NUCLEOTIDE SEQUENCE [LARGE SCALE GENOMIC DNA]</scope>
</reference>
<name>A0AAV4W6Z9_CAEEX</name>
<organism evidence="2 3">
    <name type="scientific">Caerostris extrusa</name>
    <name type="common">Bark spider</name>
    <name type="synonym">Caerostris bankana</name>
    <dbReference type="NCBI Taxonomy" id="172846"/>
    <lineage>
        <taxon>Eukaryota</taxon>
        <taxon>Metazoa</taxon>
        <taxon>Ecdysozoa</taxon>
        <taxon>Arthropoda</taxon>
        <taxon>Chelicerata</taxon>
        <taxon>Arachnida</taxon>
        <taxon>Araneae</taxon>
        <taxon>Araneomorphae</taxon>
        <taxon>Entelegynae</taxon>
        <taxon>Araneoidea</taxon>
        <taxon>Araneidae</taxon>
        <taxon>Caerostris</taxon>
    </lineage>
</organism>
<proteinExistence type="predicted"/>
<dbReference type="Proteomes" id="UP001054945">
    <property type="component" value="Unassembled WGS sequence"/>
</dbReference>
<keyword evidence="1" id="KW-0472">Membrane</keyword>
<evidence type="ECO:0000256" key="1">
    <source>
        <dbReference type="SAM" id="Phobius"/>
    </source>
</evidence>
<gene>
    <name evidence="2" type="ORF">CEXT_631781</name>
</gene>